<feature type="transmembrane region" description="Helical" evidence="5">
    <location>
        <begin position="6"/>
        <end position="25"/>
    </location>
</feature>
<evidence type="ECO:0000313" key="6">
    <source>
        <dbReference type="EMBL" id="ACO65698.1"/>
    </source>
</evidence>
<dbReference type="PANTHER" id="PTHR30249:SF0">
    <property type="entry name" value="PLASTIDAL GLYCOLATE_GLYCERATE TRANSLOCATOR 1, CHLOROPLASTIC"/>
    <property type="match status" value="1"/>
</dbReference>
<dbReference type="GO" id="GO:0016020">
    <property type="term" value="C:membrane"/>
    <property type="evidence" value="ECO:0007669"/>
    <property type="project" value="UniProtKB-SubCell"/>
</dbReference>
<feature type="transmembrane region" description="Helical" evidence="5">
    <location>
        <begin position="70"/>
        <end position="92"/>
    </location>
</feature>
<feature type="transmembrane region" description="Helical" evidence="5">
    <location>
        <begin position="234"/>
        <end position="252"/>
    </location>
</feature>
<evidence type="ECO:0008006" key="8">
    <source>
        <dbReference type="Google" id="ProtNLM"/>
    </source>
</evidence>
<dbReference type="Proteomes" id="UP000002009">
    <property type="component" value="Chromosome 9"/>
</dbReference>
<evidence type="ECO:0000256" key="5">
    <source>
        <dbReference type="SAM" id="Phobius"/>
    </source>
</evidence>
<keyword evidence="4 5" id="KW-0472">Membrane</keyword>
<dbReference type="AlphaFoldDB" id="C1ED62"/>
<gene>
    <name evidence="6" type="ORF">MICPUN_50442</name>
</gene>
<dbReference type="InterPro" id="IPR007300">
    <property type="entry name" value="CidB/LrgB"/>
</dbReference>
<keyword evidence="3 5" id="KW-1133">Transmembrane helix</keyword>
<feature type="transmembrane region" description="Helical" evidence="5">
    <location>
        <begin position="166"/>
        <end position="183"/>
    </location>
</feature>
<accession>C1ED62</accession>
<dbReference type="PANTHER" id="PTHR30249">
    <property type="entry name" value="PUTATIVE SEROTONIN TRANSPORTER"/>
    <property type="match status" value="1"/>
</dbReference>
<dbReference type="OrthoDB" id="2502820at2759"/>
<name>C1ED62_MICCC</name>
<protein>
    <recommendedName>
        <fullName evidence="8">LrgB-like family</fullName>
    </recommendedName>
</protein>
<evidence type="ECO:0000256" key="2">
    <source>
        <dbReference type="ARBA" id="ARBA00022692"/>
    </source>
</evidence>
<reference evidence="6 7" key="1">
    <citation type="journal article" date="2009" name="Science">
        <title>Green evolution and dynamic adaptations revealed by genomes of the marine picoeukaryotes Micromonas.</title>
        <authorList>
            <person name="Worden A.Z."/>
            <person name="Lee J.H."/>
            <person name="Mock T."/>
            <person name="Rouze P."/>
            <person name="Simmons M.P."/>
            <person name="Aerts A.L."/>
            <person name="Allen A.E."/>
            <person name="Cuvelier M.L."/>
            <person name="Derelle E."/>
            <person name="Everett M.V."/>
            <person name="Foulon E."/>
            <person name="Grimwood J."/>
            <person name="Gundlach H."/>
            <person name="Henrissat B."/>
            <person name="Napoli C."/>
            <person name="McDonald S.M."/>
            <person name="Parker M.S."/>
            <person name="Rombauts S."/>
            <person name="Salamov A."/>
            <person name="Von Dassow P."/>
            <person name="Badger J.H."/>
            <person name="Coutinho P.M."/>
            <person name="Demir E."/>
            <person name="Dubchak I."/>
            <person name="Gentemann C."/>
            <person name="Eikrem W."/>
            <person name="Gready J.E."/>
            <person name="John U."/>
            <person name="Lanier W."/>
            <person name="Lindquist E.A."/>
            <person name="Lucas S."/>
            <person name="Mayer K.F."/>
            <person name="Moreau H."/>
            <person name="Not F."/>
            <person name="Otillar R."/>
            <person name="Panaud O."/>
            <person name="Pangilinan J."/>
            <person name="Paulsen I."/>
            <person name="Piegu B."/>
            <person name="Poliakov A."/>
            <person name="Robbens S."/>
            <person name="Schmutz J."/>
            <person name="Toulza E."/>
            <person name="Wyss T."/>
            <person name="Zelensky A."/>
            <person name="Zhou K."/>
            <person name="Armbrust E.V."/>
            <person name="Bhattacharya D."/>
            <person name="Goodenough U.W."/>
            <person name="Van de Peer Y."/>
            <person name="Grigoriev I.V."/>
        </authorList>
    </citation>
    <scope>NUCLEOTIDE SEQUENCE [LARGE SCALE GENOMIC DNA]</scope>
    <source>
        <strain evidence="7">RCC299 / NOUM17</strain>
    </source>
</reference>
<evidence type="ECO:0000256" key="4">
    <source>
        <dbReference type="ARBA" id="ARBA00023136"/>
    </source>
</evidence>
<dbReference type="Pfam" id="PF04172">
    <property type="entry name" value="LrgB"/>
    <property type="match status" value="1"/>
</dbReference>
<dbReference type="OMA" id="NGMMSFF"/>
<feature type="transmembrane region" description="Helical" evidence="5">
    <location>
        <begin position="319"/>
        <end position="339"/>
    </location>
</feature>
<keyword evidence="2 5" id="KW-0812">Transmembrane</keyword>
<keyword evidence="7" id="KW-1185">Reference proteome</keyword>
<dbReference type="InParanoid" id="C1ED62"/>
<feature type="transmembrane region" description="Helical" evidence="5">
    <location>
        <begin position="374"/>
        <end position="396"/>
    </location>
</feature>
<feature type="transmembrane region" description="Helical" evidence="5">
    <location>
        <begin position="292"/>
        <end position="312"/>
    </location>
</feature>
<evidence type="ECO:0000256" key="1">
    <source>
        <dbReference type="ARBA" id="ARBA00004141"/>
    </source>
</evidence>
<dbReference type="FunCoup" id="C1ED62">
    <property type="interactions" value="450"/>
</dbReference>
<feature type="transmembrane region" description="Helical" evidence="5">
    <location>
        <begin position="195"/>
        <end position="214"/>
    </location>
</feature>
<comment type="subcellular location">
    <subcellularLocation>
        <location evidence="1">Membrane</location>
        <topology evidence="1">Multi-pass membrane protein</topology>
    </subcellularLocation>
</comment>
<evidence type="ECO:0000256" key="3">
    <source>
        <dbReference type="ARBA" id="ARBA00022989"/>
    </source>
</evidence>
<dbReference type="KEGG" id="mis:MICPUN_50442"/>
<dbReference type="GeneID" id="8246304"/>
<evidence type="ECO:0000313" key="7">
    <source>
        <dbReference type="Proteomes" id="UP000002009"/>
    </source>
</evidence>
<feature type="transmembrane region" description="Helical" evidence="5">
    <location>
        <begin position="46"/>
        <end position="64"/>
    </location>
</feature>
<organism evidence="6 7">
    <name type="scientific">Micromonas commoda (strain RCC299 / NOUM17 / CCMP2709)</name>
    <name type="common">Picoplanktonic green alga</name>
    <dbReference type="NCBI Taxonomy" id="296587"/>
    <lineage>
        <taxon>Eukaryota</taxon>
        <taxon>Viridiplantae</taxon>
        <taxon>Chlorophyta</taxon>
        <taxon>Mamiellophyceae</taxon>
        <taxon>Mamiellales</taxon>
        <taxon>Mamiellaceae</taxon>
        <taxon>Micromonas</taxon>
    </lineage>
</organism>
<feature type="transmembrane region" description="Helical" evidence="5">
    <location>
        <begin position="140"/>
        <end position="160"/>
    </location>
</feature>
<sequence>MRSLGITIAPLICSLVLLTCALLMAPKRVQRSMSRLLKPAVDMVDSQIACVFIPYIVAVPISPLPAGGALWVSLGVCVVGHLFTMCTAGHLAQLAASYDEASDVEWCEIESEELDADELAAKAEVKLMATPKAPVMFSKASFWSIIAVGSATIGMFMIFFGSHRHVALAPAWLCATFAVYLIAKRIPAKLQRVGFFPTLTGGVAMSLIASAAGVLSGGTCADGLRLYMSGAGSFLLWFVPVAVLGLAFRVYSQRRVLAANLAPLIVSLGCAVPMGMTFSVVLGTWVGLPGDIILSTVPKCFTTGLAVLMAGTLGADSSLVASGCVVAGTMGLAIGSFLLDVAGIKKVVARGVATGTSSHAAGTAGLASNGEDGAAAVSGVSFAVAGVYGALLLELVPWFRAMLIRVATGM</sequence>
<feature type="transmembrane region" description="Helical" evidence="5">
    <location>
        <begin position="264"/>
        <end position="286"/>
    </location>
</feature>
<dbReference type="RefSeq" id="XP_002504440.1">
    <property type="nucleotide sequence ID" value="XM_002504394.1"/>
</dbReference>
<dbReference type="EMBL" id="CP001329">
    <property type="protein sequence ID" value="ACO65698.1"/>
    <property type="molecule type" value="Genomic_DNA"/>
</dbReference>
<proteinExistence type="predicted"/>